<dbReference type="AlphaFoldDB" id="A0AAV1S5C6"/>
<organism evidence="1 2">
    <name type="scientific">Dovyalis caffra</name>
    <dbReference type="NCBI Taxonomy" id="77055"/>
    <lineage>
        <taxon>Eukaryota</taxon>
        <taxon>Viridiplantae</taxon>
        <taxon>Streptophyta</taxon>
        <taxon>Embryophyta</taxon>
        <taxon>Tracheophyta</taxon>
        <taxon>Spermatophyta</taxon>
        <taxon>Magnoliopsida</taxon>
        <taxon>eudicotyledons</taxon>
        <taxon>Gunneridae</taxon>
        <taxon>Pentapetalae</taxon>
        <taxon>rosids</taxon>
        <taxon>fabids</taxon>
        <taxon>Malpighiales</taxon>
        <taxon>Salicaceae</taxon>
        <taxon>Flacourtieae</taxon>
        <taxon>Dovyalis</taxon>
    </lineage>
</organism>
<proteinExistence type="predicted"/>
<protein>
    <submittedName>
        <fullName evidence="1">Uncharacterized protein</fullName>
    </submittedName>
</protein>
<reference evidence="1 2" key="1">
    <citation type="submission" date="2024-01" db="EMBL/GenBank/DDBJ databases">
        <authorList>
            <person name="Waweru B."/>
        </authorList>
    </citation>
    <scope>NUCLEOTIDE SEQUENCE [LARGE SCALE GENOMIC DNA]</scope>
</reference>
<gene>
    <name evidence="1" type="ORF">DCAF_LOCUS18752</name>
</gene>
<sequence>MSPTYKGLRVCPRNEVLEIKDDDGDTYERIITRVLQRETNRAQLAVCPPPESKRDNFEFHGRWVSENAYLRDCEEQDKSNLYCGTVPRQTRLVNSLPFAHQPFFDMSAIRILGCNDVWDNVDLLVGSSSSNVTLVPD</sequence>
<name>A0AAV1S5C6_9ROSI</name>
<accession>A0AAV1S5C6</accession>
<keyword evidence="2" id="KW-1185">Reference proteome</keyword>
<evidence type="ECO:0000313" key="1">
    <source>
        <dbReference type="EMBL" id="CAK7346082.1"/>
    </source>
</evidence>
<dbReference type="Proteomes" id="UP001314170">
    <property type="component" value="Unassembled WGS sequence"/>
</dbReference>
<dbReference type="EMBL" id="CAWUPB010001173">
    <property type="protein sequence ID" value="CAK7346082.1"/>
    <property type="molecule type" value="Genomic_DNA"/>
</dbReference>
<evidence type="ECO:0000313" key="2">
    <source>
        <dbReference type="Proteomes" id="UP001314170"/>
    </source>
</evidence>
<comment type="caution">
    <text evidence="1">The sequence shown here is derived from an EMBL/GenBank/DDBJ whole genome shotgun (WGS) entry which is preliminary data.</text>
</comment>